<dbReference type="GeneID" id="6295471"/>
<evidence type="ECO:0000313" key="4">
    <source>
        <dbReference type="Proteomes" id="UP000011274"/>
    </source>
</evidence>
<evidence type="ECO:0000256" key="2">
    <source>
        <dbReference type="SAM" id="Phobius"/>
    </source>
</evidence>
<feature type="transmembrane region" description="Helical" evidence="2">
    <location>
        <begin position="32"/>
        <end position="54"/>
    </location>
</feature>
<dbReference type="Proteomes" id="UP000011274">
    <property type="component" value="Segment"/>
</dbReference>
<reference evidence="3 4" key="1">
    <citation type="journal article" date="2008" name="Virology">
        <title>Sequence analysis of a non-classified, non-occluded DNA virus that causes salivary gland hypertrophy of Musca domestica, MdSGHV.</title>
        <authorList>
            <person name="Garcia-Maruniak A."/>
            <person name="Maruniak J.E."/>
            <person name="Farmerie W."/>
            <person name="Boucias D.G."/>
        </authorList>
    </citation>
    <scope>NUCLEOTIDE SEQUENCE [LARGE SCALE GENOMIC DNA]</scope>
    <source>
        <strain evidence="4">Isolate Musca domestica/United States/Boucias/-</strain>
    </source>
</reference>
<proteinExistence type="predicted"/>
<organism evidence="3 4">
    <name type="scientific">Musca hytrovirus</name>
    <name type="common">isolate Musca domestica/United States/Boucias/-</name>
    <name type="synonym">MHV</name>
    <dbReference type="NCBI Taxonomy" id="523909"/>
    <lineage>
        <taxon>Viruses</taxon>
        <taxon>Viruses incertae sedis</taxon>
        <taxon>Naldaviricetes</taxon>
        <taxon>Lefavirales</taxon>
        <taxon>Hytrosaviridae</taxon>
        <taxon>Muscavirus</taxon>
        <taxon>Muscavirus musdomesticae</taxon>
    </lineage>
</organism>
<protein>
    <submittedName>
        <fullName evidence="3">Uncharacterized protein</fullName>
    </submittedName>
</protein>
<name>B2YG65_MHVB</name>
<keyword evidence="2" id="KW-1133">Transmembrane helix</keyword>
<feature type="region of interest" description="Disordered" evidence="1">
    <location>
        <begin position="145"/>
        <end position="164"/>
    </location>
</feature>
<evidence type="ECO:0000256" key="1">
    <source>
        <dbReference type="SAM" id="MobiDB-lite"/>
    </source>
</evidence>
<organismHost>
    <name type="scientific">Musca domestica</name>
    <name type="common">House fly</name>
    <dbReference type="NCBI Taxonomy" id="7370"/>
</organismHost>
<dbReference type="RefSeq" id="YP_001883416.1">
    <property type="nucleotide sequence ID" value="NC_010671.1"/>
</dbReference>
<sequence length="179" mass="20977">MHPFIRNLLIDVYFSPLWKTVPRSSWLVSMVYLVNFIDVNVYVNVTLLMLAIVHKLWVDTYVTDRFISMTILFSTIVMRLLDIHTIMLILFIVIVHDTIMYSGDGMKYLKKGGDEHDFTCTHWQQAAALYDNDIYDINGCDDDDDDDDDDYNEYSDNDNYTDSAYRDSRKSINMNKVPL</sequence>
<keyword evidence="2" id="KW-0812">Transmembrane</keyword>
<gene>
    <name evidence="3" type="ORF">MdSGHV088</name>
</gene>
<feature type="transmembrane region" description="Helical" evidence="2">
    <location>
        <begin position="66"/>
        <end position="95"/>
    </location>
</feature>
<evidence type="ECO:0000313" key="3">
    <source>
        <dbReference type="EMBL" id="ACD03547.1"/>
    </source>
</evidence>
<dbReference type="EMBL" id="EU522111">
    <property type="protein sequence ID" value="ACD03547.1"/>
    <property type="molecule type" value="Genomic_DNA"/>
</dbReference>
<keyword evidence="2" id="KW-0472">Membrane</keyword>
<feature type="compositionally biased region" description="Acidic residues" evidence="1">
    <location>
        <begin position="145"/>
        <end position="156"/>
    </location>
</feature>
<accession>B2YG65</accession>
<keyword evidence="4" id="KW-1185">Reference proteome</keyword>
<dbReference type="KEGG" id="vg:6295471"/>